<dbReference type="PANTHER" id="PTHR11328:SF24">
    <property type="entry name" value="MAJOR FACILITATOR SUPERFAMILY (MFS) PROFILE DOMAIN-CONTAINING PROTEIN"/>
    <property type="match status" value="1"/>
</dbReference>
<feature type="transmembrane region" description="Helical" evidence="2">
    <location>
        <begin position="358"/>
        <end position="375"/>
    </location>
</feature>
<feature type="transmembrane region" description="Helical" evidence="2">
    <location>
        <begin position="381"/>
        <end position="403"/>
    </location>
</feature>
<dbReference type="Pfam" id="PF13347">
    <property type="entry name" value="MFS_2"/>
    <property type="match status" value="1"/>
</dbReference>
<evidence type="ECO:0000313" key="4">
    <source>
        <dbReference type="Proteomes" id="UP000824179"/>
    </source>
</evidence>
<dbReference type="EMBL" id="DVHB01000036">
    <property type="protein sequence ID" value="HIR39082.1"/>
    <property type="molecule type" value="Genomic_DNA"/>
</dbReference>
<feature type="transmembrane region" description="Helical" evidence="2">
    <location>
        <begin position="31"/>
        <end position="52"/>
    </location>
</feature>
<protein>
    <submittedName>
        <fullName evidence="3">MFS transporter</fullName>
    </submittedName>
</protein>
<evidence type="ECO:0000256" key="1">
    <source>
        <dbReference type="SAM" id="MobiDB-lite"/>
    </source>
</evidence>
<reference evidence="3" key="1">
    <citation type="submission" date="2020-10" db="EMBL/GenBank/DDBJ databases">
        <authorList>
            <person name="Gilroy R."/>
        </authorList>
    </citation>
    <scope>NUCLEOTIDE SEQUENCE</scope>
    <source>
        <strain evidence="3">ChiW25-3613</strain>
    </source>
</reference>
<organism evidence="3 4">
    <name type="scientific">Candidatus Coproplasma stercoripullorum</name>
    <dbReference type="NCBI Taxonomy" id="2840751"/>
    <lineage>
        <taxon>Bacteria</taxon>
        <taxon>Bacillati</taxon>
        <taxon>Bacillota</taxon>
        <taxon>Clostridia</taxon>
        <taxon>Eubacteriales</taxon>
        <taxon>Candidatus Coproplasma</taxon>
    </lineage>
</organism>
<accession>A0A9D1AEP5</accession>
<evidence type="ECO:0000256" key="2">
    <source>
        <dbReference type="SAM" id="Phobius"/>
    </source>
</evidence>
<sequence>METSKKKKSIFENPLFSTKVKSANVKPPELLFGYFIGPFGALLASGIFTNFLNRYWTDVLFANYRETVTINGDTVTQWTAGAGTAIGTFLTLLPLISTILIVIGNLLVGQLIERTKTRAGKARPWLLLSSVLLAIGCIVLFIAPMGNGTDTPVLTMVLTAIAYNVYYAVAYPMYNTSNSTLVPVSTRNSSQRSLLASFENFAHLGVMGAGGMVFPFLVSLFLGGWTNPNTTAWTILFIVIGIVSFLFTVLQYYFTRERVTEESFHLETEVTAKKSISMGKQFKAVGTDAFWWIVIIFYLIFQFSGSLKNMSCNYFCTGQWGDEMGGIYNGTINILGAVPMAVAMAFIWPLSRKFSKRLVVMVGLLVGAVGGVIAGIWQNNIYAVCVGVALKSFGSAPACYMILAMISDVLDHLEAKHGFRCDGLTMSIYSSIMAATTPLAQSFFNAVTGGSDTSAWVPVCYIWIETGVYVACAIMMLFFIVEKYLKGDREQILERQKAEALAAGVEWIEPEVRLAQEQAEAERLSEEARKLELKARCEKKGLSFEEEEAKYQAKQEEKRRKAEEKKAAKAAKSNKKEGE</sequence>
<feature type="transmembrane region" description="Helical" evidence="2">
    <location>
        <begin position="231"/>
        <end position="254"/>
    </location>
</feature>
<dbReference type="GO" id="GO:0015293">
    <property type="term" value="F:symporter activity"/>
    <property type="evidence" value="ECO:0007669"/>
    <property type="project" value="InterPro"/>
</dbReference>
<keyword evidence="2" id="KW-0472">Membrane</keyword>
<gene>
    <name evidence="3" type="ORF">IAB90_01745</name>
</gene>
<feature type="transmembrane region" description="Helical" evidence="2">
    <location>
        <begin position="86"/>
        <end position="112"/>
    </location>
</feature>
<feature type="compositionally biased region" description="Basic and acidic residues" evidence="1">
    <location>
        <begin position="554"/>
        <end position="567"/>
    </location>
</feature>
<dbReference type="InterPro" id="IPR036259">
    <property type="entry name" value="MFS_trans_sf"/>
</dbReference>
<feature type="transmembrane region" description="Helical" evidence="2">
    <location>
        <begin position="327"/>
        <end position="351"/>
    </location>
</feature>
<dbReference type="GO" id="GO:0005886">
    <property type="term" value="C:plasma membrane"/>
    <property type="evidence" value="ECO:0007669"/>
    <property type="project" value="TreeGrafter"/>
</dbReference>
<dbReference type="SUPFAM" id="SSF103473">
    <property type="entry name" value="MFS general substrate transporter"/>
    <property type="match status" value="1"/>
</dbReference>
<dbReference type="Proteomes" id="UP000824179">
    <property type="component" value="Unassembled WGS sequence"/>
</dbReference>
<name>A0A9D1AEP5_9FIRM</name>
<comment type="caution">
    <text evidence="3">The sequence shown here is derived from an EMBL/GenBank/DDBJ whole genome shotgun (WGS) entry which is preliminary data.</text>
</comment>
<proteinExistence type="predicted"/>
<feature type="region of interest" description="Disordered" evidence="1">
    <location>
        <begin position="554"/>
        <end position="579"/>
    </location>
</feature>
<dbReference type="AlphaFoldDB" id="A0A9D1AEP5"/>
<dbReference type="GO" id="GO:0008643">
    <property type="term" value="P:carbohydrate transport"/>
    <property type="evidence" value="ECO:0007669"/>
    <property type="project" value="InterPro"/>
</dbReference>
<reference evidence="3" key="2">
    <citation type="journal article" date="2021" name="PeerJ">
        <title>Extensive microbial diversity within the chicken gut microbiome revealed by metagenomics and culture.</title>
        <authorList>
            <person name="Gilroy R."/>
            <person name="Ravi A."/>
            <person name="Getino M."/>
            <person name="Pursley I."/>
            <person name="Horton D.L."/>
            <person name="Alikhan N.F."/>
            <person name="Baker D."/>
            <person name="Gharbi K."/>
            <person name="Hall N."/>
            <person name="Watson M."/>
            <person name="Adriaenssens E.M."/>
            <person name="Foster-Nyarko E."/>
            <person name="Jarju S."/>
            <person name="Secka A."/>
            <person name="Antonio M."/>
            <person name="Oren A."/>
            <person name="Chaudhuri R.R."/>
            <person name="La Ragione R."/>
            <person name="Hildebrand F."/>
            <person name="Pallen M.J."/>
        </authorList>
    </citation>
    <scope>NUCLEOTIDE SEQUENCE</scope>
    <source>
        <strain evidence="3">ChiW25-3613</strain>
    </source>
</reference>
<evidence type="ECO:0000313" key="3">
    <source>
        <dbReference type="EMBL" id="HIR39082.1"/>
    </source>
</evidence>
<dbReference type="Gene3D" id="1.20.1250.20">
    <property type="entry name" value="MFS general substrate transporter like domains"/>
    <property type="match status" value="2"/>
</dbReference>
<dbReference type="InterPro" id="IPR039672">
    <property type="entry name" value="MFS_2"/>
</dbReference>
<feature type="transmembrane region" description="Helical" evidence="2">
    <location>
        <begin position="456"/>
        <end position="481"/>
    </location>
</feature>
<feature type="transmembrane region" description="Helical" evidence="2">
    <location>
        <begin position="124"/>
        <end position="145"/>
    </location>
</feature>
<feature type="transmembrane region" description="Helical" evidence="2">
    <location>
        <begin position="289"/>
        <end position="307"/>
    </location>
</feature>
<keyword evidence="2" id="KW-1133">Transmembrane helix</keyword>
<dbReference type="PANTHER" id="PTHR11328">
    <property type="entry name" value="MAJOR FACILITATOR SUPERFAMILY DOMAIN-CONTAINING PROTEIN"/>
    <property type="match status" value="1"/>
</dbReference>
<keyword evidence="2" id="KW-0812">Transmembrane</keyword>
<feature type="transmembrane region" description="Helical" evidence="2">
    <location>
        <begin position="201"/>
        <end position="225"/>
    </location>
</feature>